<gene>
    <name evidence="1" type="ORF">EZS26_002519</name>
</gene>
<accession>A0A5M8NYU8</accession>
<protein>
    <submittedName>
        <fullName evidence="1">Uncharacterized protein</fullName>
    </submittedName>
</protein>
<dbReference type="EMBL" id="SNRX01000021">
    <property type="protein sequence ID" value="KAA6301322.1"/>
    <property type="molecule type" value="Genomic_DNA"/>
</dbReference>
<name>A0A5M8NYU8_9BACT</name>
<dbReference type="AlphaFoldDB" id="A0A5M8NYU8"/>
<proteinExistence type="predicted"/>
<evidence type="ECO:0000313" key="2">
    <source>
        <dbReference type="Proteomes" id="UP000324575"/>
    </source>
</evidence>
<reference evidence="1 2" key="1">
    <citation type="submission" date="2019-03" db="EMBL/GenBank/DDBJ databases">
        <title>Single cell metagenomics reveals metabolic interactions within the superorganism composed of flagellate Streblomastix strix and complex community of Bacteroidetes bacteria on its surface.</title>
        <authorList>
            <person name="Treitli S.C."/>
            <person name="Kolisko M."/>
            <person name="Husnik F."/>
            <person name="Keeling P."/>
            <person name="Hampl V."/>
        </authorList>
    </citation>
    <scope>NUCLEOTIDE SEQUENCE [LARGE SCALE GENOMIC DNA]</scope>
    <source>
        <strain evidence="1">St1</strain>
    </source>
</reference>
<organism evidence="1 2">
    <name type="scientific">Candidatus Ordinivivax streblomastigis</name>
    <dbReference type="NCBI Taxonomy" id="2540710"/>
    <lineage>
        <taxon>Bacteria</taxon>
        <taxon>Pseudomonadati</taxon>
        <taxon>Bacteroidota</taxon>
        <taxon>Bacteroidia</taxon>
        <taxon>Bacteroidales</taxon>
        <taxon>Candidatus Ordinivivax</taxon>
    </lineage>
</organism>
<evidence type="ECO:0000313" key="1">
    <source>
        <dbReference type="EMBL" id="KAA6301322.1"/>
    </source>
</evidence>
<sequence>MEKKEQEKTNAYEEYLEKLDSSGYGHNDSSKINSEFQEAIGKLVDAGLYDIAIKADLDRQVFAVRKSFDYVDDEERGTAKGLSWQASGIETLQDGSERPFYWPDVRNYTQENFEFFEERLLHTLDIATTVFDDTVTLTHITA</sequence>
<dbReference type="Proteomes" id="UP000324575">
    <property type="component" value="Unassembled WGS sequence"/>
</dbReference>
<comment type="caution">
    <text evidence="1">The sequence shown here is derived from an EMBL/GenBank/DDBJ whole genome shotgun (WGS) entry which is preliminary data.</text>
</comment>